<organism evidence="2 3">
    <name type="scientific">Filobasidium floriforme</name>
    <dbReference type="NCBI Taxonomy" id="5210"/>
    <lineage>
        <taxon>Eukaryota</taxon>
        <taxon>Fungi</taxon>
        <taxon>Dikarya</taxon>
        <taxon>Basidiomycota</taxon>
        <taxon>Agaricomycotina</taxon>
        <taxon>Tremellomycetes</taxon>
        <taxon>Filobasidiales</taxon>
        <taxon>Filobasidiaceae</taxon>
        <taxon>Filobasidium</taxon>
    </lineage>
</organism>
<feature type="signal peptide" evidence="1">
    <location>
        <begin position="1"/>
        <end position="25"/>
    </location>
</feature>
<evidence type="ECO:0000256" key="1">
    <source>
        <dbReference type="SAM" id="SignalP"/>
    </source>
</evidence>
<comment type="caution">
    <text evidence="2">The sequence shown here is derived from an EMBL/GenBank/DDBJ whole genome shotgun (WGS) entry which is preliminary data.</text>
</comment>
<gene>
    <name evidence="2" type="ORF">FFLO_03756</name>
</gene>
<sequence length="330" mass="36690">MRYSQNRIWQTAVGLTALLPLLVTASPFQPQRRGDAQTCKMAGGKSFYVFNRKGEPSPDDLVKSTQHKGKPNDLTTLAIMRSIYSFVELNPDFIKDMFDFEEGADQEHWVGDDQACSTPGSASDGQEIWRSSKFAFDYTAGYAFAPSQLYGPSDNAEGSIWPMIIQDRIRRSPDFMGADKIPLHPNLEPGKEAGGDIGIYNHDTKPNPNQCDMTNYLWALTNQGGDFQAYTDEVAAKQNDRDAWVKEIIEFTKDNKTPCMLATNADTQGKFKGETVYTIGFGQDGSILARDVQAPSSDDPLKVTIEDIAKHVAYITHFETKPAEDDSNTE</sequence>
<keyword evidence="1" id="KW-0732">Signal</keyword>
<proteinExistence type="predicted"/>
<name>A0A8K0NQK3_9TREE</name>
<keyword evidence="3" id="KW-1185">Reference proteome</keyword>
<dbReference type="Proteomes" id="UP000812966">
    <property type="component" value="Unassembled WGS sequence"/>
</dbReference>
<reference evidence="2" key="1">
    <citation type="submission" date="2020-04" db="EMBL/GenBank/DDBJ databases">
        <title>Analysis of mating type loci in Filobasidium floriforme.</title>
        <authorList>
            <person name="Nowrousian M."/>
        </authorList>
    </citation>
    <scope>NUCLEOTIDE SEQUENCE</scope>
    <source>
        <strain evidence="2">CBS 6242</strain>
    </source>
</reference>
<dbReference type="AlphaFoldDB" id="A0A8K0NQK3"/>
<protein>
    <submittedName>
        <fullName evidence="2">Uncharacterized protein</fullName>
    </submittedName>
</protein>
<dbReference type="EMBL" id="JABELV010000071">
    <property type="protein sequence ID" value="KAG7532207.1"/>
    <property type="molecule type" value="Genomic_DNA"/>
</dbReference>
<evidence type="ECO:0000313" key="2">
    <source>
        <dbReference type="EMBL" id="KAG7532207.1"/>
    </source>
</evidence>
<accession>A0A8K0NQK3</accession>
<evidence type="ECO:0000313" key="3">
    <source>
        <dbReference type="Proteomes" id="UP000812966"/>
    </source>
</evidence>
<feature type="chain" id="PRO_5035474261" evidence="1">
    <location>
        <begin position="26"/>
        <end position="330"/>
    </location>
</feature>